<evidence type="ECO:0000256" key="3">
    <source>
        <dbReference type="ARBA" id="ARBA00023163"/>
    </source>
</evidence>
<name>A0ABW2C2K5_9PSEU</name>
<dbReference type="InterPro" id="IPR050109">
    <property type="entry name" value="HTH-type_TetR-like_transc_reg"/>
</dbReference>
<gene>
    <name evidence="6" type="ORF">ACFQGD_18270</name>
</gene>
<dbReference type="InterPro" id="IPR001647">
    <property type="entry name" value="HTH_TetR"/>
</dbReference>
<dbReference type="PROSITE" id="PS50977">
    <property type="entry name" value="HTH_TETR_2"/>
    <property type="match status" value="1"/>
</dbReference>
<sequence>MGQHVASSADAVTRARILEAARPVVERFTVAKFSIEDVARAAGIARQTVYKYFSGRDDLVMALFVQQLKEMASQFAERAKAEPSIDQLVQLFVEELEAGREFVLFEAALDPVHAPKMAELVFSSSEIFEARNEAWFPVLERYAEAGIVASNVDFAAAVRWMTYQAFWILVHPTVLAPDRETLLVYVRDYILCPLLVQR</sequence>
<dbReference type="InterPro" id="IPR009057">
    <property type="entry name" value="Homeodomain-like_sf"/>
</dbReference>
<organism evidence="6 7">
    <name type="scientific">Haloechinothrix salitolerans</name>
    <dbReference type="NCBI Taxonomy" id="926830"/>
    <lineage>
        <taxon>Bacteria</taxon>
        <taxon>Bacillati</taxon>
        <taxon>Actinomycetota</taxon>
        <taxon>Actinomycetes</taxon>
        <taxon>Pseudonocardiales</taxon>
        <taxon>Pseudonocardiaceae</taxon>
        <taxon>Haloechinothrix</taxon>
    </lineage>
</organism>
<keyword evidence="7" id="KW-1185">Reference proteome</keyword>
<keyword evidence="2 4" id="KW-0238">DNA-binding</keyword>
<keyword evidence="1" id="KW-0805">Transcription regulation</keyword>
<evidence type="ECO:0000256" key="4">
    <source>
        <dbReference type="PROSITE-ProRule" id="PRU00335"/>
    </source>
</evidence>
<evidence type="ECO:0000256" key="1">
    <source>
        <dbReference type="ARBA" id="ARBA00023015"/>
    </source>
</evidence>
<dbReference type="InterPro" id="IPR001387">
    <property type="entry name" value="Cro/C1-type_HTH"/>
</dbReference>
<keyword evidence="3" id="KW-0804">Transcription</keyword>
<reference evidence="7" key="1">
    <citation type="journal article" date="2019" name="Int. J. Syst. Evol. Microbiol.">
        <title>The Global Catalogue of Microorganisms (GCM) 10K type strain sequencing project: providing services to taxonomists for standard genome sequencing and annotation.</title>
        <authorList>
            <consortium name="The Broad Institute Genomics Platform"/>
            <consortium name="The Broad Institute Genome Sequencing Center for Infectious Disease"/>
            <person name="Wu L."/>
            <person name="Ma J."/>
        </authorList>
    </citation>
    <scope>NUCLEOTIDE SEQUENCE [LARGE SCALE GENOMIC DNA]</scope>
    <source>
        <strain evidence="7">KCTC 32255</strain>
    </source>
</reference>
<dbReference type="Gene3D" id="1.10.357.10">
    <property type="entry name" value="Tetracycline Repressor, domain 2"/>
    <property type="match status" value="1"/>
</dbReference>
<feature type="DNA-binding region" description="H-T-H motif" evidence="4">
    <location>
        <begin position="34"/>
        <end position="53"/>
    </location>
</feature>
<evidence type="ECO:0000256" key="2">
    <source>
        <dbReference type="ARBA" id="ARBA00023125"/>
    </source>
</evidence>
<dbReference type="CDD" id="cd00093">
    <property type="entry name" value="HTH_XRE"/>
    <property type="match status" value="1"/>
</dbReference>
<accession>A0ABW2C2K5</accession>
<dbReference type="PANTHER" id="PTHR30055:SF234">
    <property type="entry name" value="HTH-TYPE TRANSCRIPTIONAL REGULATOR BETI"/>
    <property type="match status" value="1"/>
</dbReference>
<dbReference type="PANTHER" id="PTHR30055">
    <property type="entry name" value="HTH-TYPE TRANSCRIPTIONAL REGULATOR RUTR"/>
    <property type="match status" value="1"/>
</dbReference>
<feature type="domain" description="HTH tetR-type" evidence="5">
    <location>
        <begin position="11"/>
        <end position="71"/>
    </location>
</feature>
<dbReference type="RefSeq" id="WP_390183669.1">
    <property type="nucleotide sequence ID" value="NZ_JBHMBO010000044.1"/>
</dbReference>
<proteinExistence type="predicted"/>
<comment type="caution">
    <text evidence="6">The sequence shown here is derived from an EMBL/GenBank/DDBJ whole genome shotgun (WGS) entry which is preliminary data.</text>
</comment>
<dbReference type="Pfam" id="PF00440">
    <property type="entry name" value="TetR_N"/>
    <property type="match status" value="1"/>
</dbReference>
<dbReference type="Proteomes" id="UP001596337">
    <property type="component" value="Unassembled WGS sequence"/>
</dbReference>
<evidence type="ECO:0000259" key="5">
    <source>
        <dbReference type="PROSITE" id="PS50977"/>
    </source>
</evidence>
<dbReference type="PRINTS" id="PR00455">
    <property type="entry name" value="HTHTETR"/>
</dbReference>
<dbReference type="EMBL" id="JBHSXX010000001">
    <property type="protein sequence ID" value="MFC6869094.1"/>
    <property type="molecule type" value="Genomic_DNA"/>
</dbReference>
<evidence type="ECO:0000313" key="6">
    <source>
        <dbReference type="EMBL" id="MFC6869094.1"/>
    </source>
</evidence>
<dbReference type="SUPFAM" id="SSF46689">
    <property type="entry name" value="Homeodomain-like"/>
    <property type="match status" value="1"/>
</dbReference>
<evidence type="ECO:0000313" key="7">
    <source>
        <dbReference type="Proteomes" id="UP001596337"/>
    </source>
</evidence>
<protein>
    <submittedName>
        <fullName evidence="6">TetR/AcrR family transcriptional regulator</fullName>
    </submittedName>
</protein>